<feature type="region of interest" description="Disordered" evidence="6">
    <location>
        <begin position="613"/>
        <end position="648"/>
    </location>
</feature>
<evidence type="ECO:0000256" key="6">
    <source>
        <dbReference type="SAM" id="MobiDB-lite"/>
    </source>
</evidence>
<dbReference type="Proteomes" id="UP001499915">
    <property type="component" value="Unassembled WGS sequence"/>
</dbReference>
<evidence type="ECO:0000313" key="10">
    <source>
        <dbReference type="Proteomes" id="UP001499915"/>
    </source>
</evidence>
<keyword evidence="7" id="KW-0732">Signal</keyword>
<dbReference type="InterPro" id="IPR023828">
    <property type="entry name" value="Peptidase_S8_Ser-AS"/>
</dbReference>
<evidence type="ECO:0000313" key="9">
    <source>
        <dbReference type="EMBL" id="GAA0681094.1"/>
    </source>
</evidence>
<dbReference type="SUPFAM" id="SSF49299">
    <property type="entry name" value="PKD domain"/>
    <property type="match status" value="1"/>
</dbReference>
<dbReference type="InterPro" id="IPR050131">
    <property type="entry name" value="Peptidase_S8_subtilisin-like"/>
</dbReference>
<dbReference type="SUPFAM" id="SSF52743">
    <property type="entry name" value="Subtilisin-like"/>
    <property type="match status" value="1"/>
</dbReference>
<keyword evidence="4 5" id="KW-0720">Serine protease</keyword>
<dbReference type="InterPro" id="IPR015500">
    <property type="entry name" value="Peptidase_S8_subtilisin-rel"/>
</dbReference>
<evidence type="ECO:0000256" key="5">
    <source>
        <dbReference type="PROSITE-ProRule" id="PRU01240"/>
    </source>
</evidence>
<feature type="domain" description="PKD" evidence="8">
    <location>
        <begin position="554"/>
        <end position="609"/>
    </location>
</feature>
<evidence type="ECO:0000256" key="3">
    <source>
        <dbReference type="ARBA" id="ARBA00022801"/>
    </source>
</evidence>
<dbReference type="Gene3D" id="3.40.50.200">
    <property type="entry name" value="Peptidase S8/S53 domain"/>
    <property type="match status" value="1"/>
</dbReference>
<keyword evidence="2 5" id="KW-0645">Protease</keyword>
<dbReference type="SMART" id="SM00089">
    <property type="entry name" value="PKD"/>
    <property type="match status" value="1"/>
</dbReference>
<organism evidence="9 10">
    <name type="scientific">Marinobacterium maritimum</name>
    <dbReference type="NCBI Taxonomy" id="500162"/>
    <lineage>
        <taxon>Bacteria</taxon>
        <taxon>Pseudomonadati</taxon>
        <taxon>Pseudomonadota</taxon>
        <taxon>Gammaproteobacteria</taxon>
        <taxon>Oceanospirillales</taxon>
        <taxon>Oceanospirillaceae</taxon>
        <taxon>Marinobacterium</taxon>
    </lineage>
</organism>
<evidence type="ECO:0000256" key="4">
    <source>
        <dbReference type="ARBA" id="ARBA00022825"/>
    </source>
</evidence>
<dbReference type="PROSITE" id="PS00137">
    <property type="entry name" value="SUBTILASE_HIS"/>
    <property type="match status" value="1"/>
</dbReference>
<dbReference type="InterPro" id="IPR013783">
    <property type="entry name" value="Ig-like_fold"/>
</dbReference>
<dbReference type="PROSITE" id="PS50093">
    <property type="entry name" value="PKD"/>
    <property type="match status" value="1"/>
</dbReference>
<evidence type="ECO:0000259" key="8">
    <source>
        <dbReference type="PROSITE" id="PS50093"/>
    </source>
</evidence>
<dbReference type="PRINTS" id="PR00723">
    <property type="entry name" value="SUBTILISIN"/>
</dbReference>
<name>A0ABP3T7T2_9GAMM</name>
<dbReference type="RefSeq" id="WP_343800915.1">
    <property type="nucleotide sequence ID" value="NZ_BAAAET010000001.1"/>
</dbReference>
<dbReference type="Pfam" id="PF18911">
    <property type="entry name" value="PKD_4"/>
    <property type="match status" value="1"/>
</dbReference>
<dbReference type="InterPro" id="IPR000209">
    <property type="entry name" value="Peptidase_S8/S53_dom"/>
</dbReference>
<evidence type="ECO:0000256" key="2">
    <source>
        <dbReference type="ARBA" id="ARBA00022670"/>
    </source>
</evidence>
<dbReference type="EMBL" id="BAAAET010000001">
    <property type="protein sequence ID" value="GAA0681094.1"/>
    <property type="molecule type" value="Genomic_DNA"/>
</dbReference>
<accession>A0ABP3T7T2</accession>
<keyword evidence="3 5" id="KW-0378">Hydrolase</keyword>
<protein>
    <submittedName>
        <fullName evidence="9">S8 family serine peptidase</fullName>
    </submittedName>
</protein>
<keyword evidence="10" id="KW-1185">Reference proteome</keyword>
<dbReference type="InterPro" id="IPR036852">
    <property type="entry name" value="Peptidase_S8/S53_dom_sf"/>
</dbReference>
<gene>
    <name evidence="9" type="ORF">GCM10009104_02000</name>
</gene>
<feature type="chain" id="PRO_5046806605" evidence="7">
    <location>
        <begin position="24"/>
        <end position="648"/>
    </location>
</feature>
<dbReference type="PROSITE" id="PS00138">
    <property type="entry name" value="SUBTILASE_SER"/>
    <property type="match status" value="1"/>
</dbReference>
<dbReference type="Pfam" id="PF22148">
    <property type="entry name" value="Fervidolysin_NPro-like"/>
    <property type="match status" value="1"/>
</dbReference>
<evidence type="ECO:0000256" key="7">
    <source>
        <dbReference type="SAM" id="SignalP"/>
    </source>
</evidence>
<evidence type="ECO:0000256" key="1">
    <source>
        <dbReference type="ARBA" id="ARBA00011073"/>
    </source>
</evidence>
<feature type="signal peptide" evidence="7">
    <location>
        <begin position="1"/>
        <end position="23"/>
    </location>
</feature>
<dbReference type="InterPro" id="IPR000601">
    <property type="entry name" value="PKD_dom"/>
</dbReference>
<dbReference type="PANTHER" id="PTHR43806:SF11">
    <property type="entry name" value="CEREVISIN-RELATED"/>
    <property type="match status" value="1"/>
</dbReference>
<comment type="similarity">
    <text evidence="1 5">Belongs to the peptidase S8 family.</text>
</comment>
<dbReference type="InterPro" id="IPR054399">
    <property type="entry name" value="Fervidolysin-like_N_prodom"/>
</dbReference>
<dbReference type="Gene3D" id="2.60.40.10">
    <property type="entry name" value="Immunoglobulins"/>
    <property type="match status" value="1"/>
</dbReference>
<feature type="active site" description="Charge relay system" evidence="5">
    <location>
        <position position="193"/>
    </location>
</feature>
<dbReference type="CDD" id="cd00146">
    <property type="entry name" value="PKD"/>
    <property type="match status" value="1"/>
</dbReference>
<dbReference type="Pfam" id="PF00082">
    <property type="entry name" value="Peptidase_S8"/>
    <property type="match status" value="1"/>
</dbReference>
<sequence>MLYRLYATLLVLFLSGLFGPAYAGPVALSELVAAPYAPDRVLVKFQPGVAAELRAGAHQAAGGRPLKTFDSIGVQLIQVPGGSVPAAVKIYKSNPNVVYAEPDYYRLLRLPTEEPGPTPAGGLDYFTEQWYLNNEGQKHSYVRTTIFGSQLASTQGSAGADINAPEAWDLSTGRATDPADPAARDAPKVAVLDSGADCNALELQGKCIEQVNLVGLSVGYFDYCTASDPACDNLGHGTFVSSEVAANTDNGEGIAGIGWDTSLGIFKACYQELVTDGFNYYQVGLCPVSGSIQAILNASQDQFDSSGQLMRSRYSVITMSYGSDLIDEEGNIYPTGPSEGECDAIEAAWNNGVLVVAAAGNNGDTGRVYPAACTDGAVENPESTVIAVAASNHNDDRSAFSTFSWPSDPWVSLSAPGEAIIGILPDANCGLAPGTDSCVDWWDGTSMAAPLVAGGAALVWADLFEQGLAVINTAGGCEVNAQPCNQVVRSRLQNSAAAVGARGQDLRDWTRYGRLDVAAALLDQAPPPEPPPSAPVVAAFDYSCDGYLCTFVAGTDTGTGTLVFAWLFGDGAAGSGATVAHDYVNKGSYTVTLTVTDDGNESDNVSVTLNLKRPNQKLSGSVTSGGGGGNDSGGGGNCPPKKQEKGQC</sequence>
<dbReference type="InterPro" id="IPR022398">
    <property type="entry name" value="Peptidase_S8_His-AS"/>
</dbReference>
<proteinExistence type="inferred from homology"/>
<reference evidence="10" key="1">
    <citation type="journal article" date="2019" name="Int. J. Syst. Evol. Microbiol.">
        <title>The Global Catalogue of Microorganisms (GCM) 10K type strain sequencing project: providing services to taxonomists for standard genome sequencing and annotation.</title>
        <authorList>
            <consortium name="The Broad Institute Genomics Platform"/>
            <consortium name="The Broad Institute Genome Sequencing Center for Infectious Disease"/>
            <person name="Wu L."/>
            <person name="Ma J."/>
        </authorList>
    </citation>
    <scope>NUCLEOTIDE SEQUENCE [LARGE SCALE GENOMIC DNA]</scope>
    <source>
        <strain evidence="10">JCM 15134</strain>
    </source>
</reference>
<comment type="caution">
    <text evidence="9">The sequence shown here is derived from an EMBL/GenBank/DDBJ whole genome shotgun (WGS) entry which is preliminary data.</text>
</comment>
<dbReference type="InterPro" id="IPR022409">
    <property type="entry name" value="PKD/Chitinase_dom"/>
</dbReference>
<dbReference type="PANTHER" id="PTHR43806">
    <property type="entry name" value="PEPTIDASE S8"/>
    <property type="match status" value="1"/>
</dbReference>
<feature type="active site" description="Charge relay system" evidence="5">
    <location>
        <position position="236"/>
    </location>
</feature>
<dbReference type="PROSITE" id="PS51892">
    <property type="entry name" value="SUBTILASE"/>
    <property type="match status" value="1"/>
</dbReference>
<feature type="active site" description="Charge relay system" evidence="5">
    <location>
        <position position="446"/>
    </location>
</feature>
<feature type="compositionally biased region" description="Gly residues" evidence="6">
    <location>
        <begin position="623"/>
        <end position="637"/>
    </location>
</feature>
<dbReference type="InterPro" id="IPR035986">
    <property type="entry name" value="PKD_dom_sf"/>
</dbReference>